<organism evidence="6 7">
    <name type="scientific">Allokutzneria oryzae</name>
    <dbReference type="NCBI Taxonomy" id="1378989"/>
    <lineage>
        <taxon>Bacteria</taxon>
        <taxon>Bacillati</taxon>
        <taxon>Actinomycetota</taxon>
        <taxon>Actinomycetes</taxon>
        <taxon>Pseudonocardiales</taxon>
        <taxon>Pseudonocardiaceae</taxon>
        <taxon>Allokutzneria</taxon>
    </lineage>
</organism>
<dbReference type="InterPro" id="IPR011793">
    <property type="entry name" value="YbdK"/>
</dbReference>
<dbReference type="InterPro" id="IPR050141">
    <property type="entry name" value="GCL_type2/YbdK_subfam"/>
</dbReference>
<dbReference type="RefSeq" id="WP_377851347.1">
    <property type="nucleotide sequence ID" value="NZ_JBHLZU010000007.1"/>
</dbReference>
<dbReference type="Proteomes" id="UP001589693">
    <property type="component" value="Unassembled WGS sequence"/>
</dbReference>
<evidence type="ECO:0000256" key="2">
    <source>
        <dbReference type="ARBA" id="ARBA00022741"/>
    </source>
</evidence>
<comment type="function">
    <text evidence="5">ATP-dependent carboxylate-amine ligase which exhibits weak glutamate--cysteine ligase activity.</text>
</comment>
<dbReference type="GO" id="GO:0004357">
    <property type="term" value="F:glutamate-cysteine ligase activity"/>
    <property type="evidence" value="ECO:0007669"/>
    <property type="project" value="UniProtKB-EC"/>
</dbReference>
<evidence type="ECO:0000256" key="1">
    <source>
        <dbReference type="ARBA" id="ARBA00022598"/>
    </source>
</evidence>
<proteinExistence type="inferred from homology"/>
<comment type="catalytic activity">
    <reaction evidence="4 5">
        <text>L-cysteine + L-glutamate + ATP = gamma-L-glutamyl-L-cysteine + ADP + phosphate + H(+)</text>
        <dbReference type="Rhea" id="RHEA:13285"/>
        <dbReference type="ChEBI" id="CHEBI:15378"/>
        <dbReference type="ChEBI" id="CHEBI:29985"/>
        <dbReference type="ChEBI" id="CHEBI:30616"/>
        <dbReference type="ChEBI" id="CHEBI:35235"/>
        <dbReference type="ChEBI" id="CHEBI:43474"/>
        <dbReference type="ChEBI" id="CHEBI:58173"/>
        <dbReference type="ChEBI" id="CHEBI:456216"/>
        <dbReference type="EC" id="6.3.2.2"/>
    </reaction>
</comment>
<sequence>MTLGVEEEFLLVDADTGLPSPGSAVVLEHARAQPRAVSVQTEMLSTQVESATAVCTGLDELHGQLSEGRALLAAAARANGMRLLSTGTPVLRDGAPPPTDGERFASIIGAYAEVAAHYQVSGCHVHVGVPDRDTAIAVINHLRPWLPTLLALSANSIFSEGRDSGYASWRVLEQSRFPGWGVTPWFASARDYDDEVGRLIACGAVMDEAMSFWLARPSPHLPTVEVRVADAVPTAEDAVLQAALTRALVLTALSDLDGGREAGRVGDQVTAAAVWSAARHGLRGAAVHPFRMRRVPATVMVAELFKHVRPALEETGDLRRVERSLKAVVRDGSGADRQRAAAAKGPHAVIAMLADELLRQRTDLADRG</sequence>
<keyword evidence="1 5" id="KW-0436">Ligase</keyword>
<reference evidence="6 7" key="1">
    <citation type="submission" date="2024-09" db="EMBL/GenBank/DDBJ databases">
        <authorList>
            <person name="Sun Q."/>
            <person name="Mori K."/>
        </authorList>
    </citation>
    <scope>NUCLEOTIDE SEQUENCE [LARGE SCALE GENOMIC DNA]</scope>
    <source>
        <strain evidence="6 7">TBRC 7907</strain>
    </source>
</reference>
<dbReference type="EMBL" id="JBHLZU010000007">
    <property type="protein sequence ID" value="MFB9904128.1"/>
    <property type="molecule type" value="Genomic_DNA"/>
</dbReference>
<gene>
    <name evidence="6" type="ORF">ACFFQA_09260</name>
</gene>
<keyword evidence="3 5" id="KW-0067">ATP-binding</keyword>
<evidence type="ECO:0000313" key="7">
    <source>
        <dbReference type="Proteomes" id="UP001589693"/>
    </source>
</evidence>
<dbReference type="InterPro" id="IPR014746">
    <property type="entry name" value="Gln_synth/guanido_kin_cat_dom"/>
</dbReference>
<dbReference type="NCBIfam" id="TIGR02050">
    <property type="entry name" value="gshA_cyan_rel"/>
    <property type="match status" value="1"/>
</dbReference>
<evidence type="ECO:0000256" key="3">
    <source>
        <dbReference type="ARBA" id="ARBA00022840"/>
    </source>
</evidence>
<dbReference type="NCBIfam" id="NF010041">
    <property type="entry name" value="PRK13517.1-1"/>
    <property type="match status" value="1"/>
</dbReference>
<dbReference type="Gene3D" id="3.30.590.20">
    <property type="match status" value="1"/>
</dbReference>
<evidence type="ECO:0000256" key="4">
    <source>
        <dbReference type="ARBA" id="ARBA00048819"/>
    </source>
</evidence>
<keyword evidence="2 5" id="KW-0547">Nucleotide-binding</keyword>
<accession>A0ABV5ZTC8</accession>
<dbReference type="InterPro" id="IPR006336">
    <property type="entry name" value="GCS2"/>
</dbReference>
<comment type="similarity">
    <text evidence="5">Belongs to the glutamate--cysteine ligase type 2 family. YbdK subfamily.</text>
</comment>
<dbReference type="EC" id="6.3.2.2" evidence="5"/>
<protein>
    <recommendedName>
        <fullName evidence="5">Putative glutamate--cysteine ligase 2</fullName>
        <ecNumber evidence="5">6.3.2.2</ecNumber>
    </recommendedName>
    <alternativeName>
        <fullName evidence="5">Gamma-glutamylcysteine synthetase 2</fullName>
        <shortName evidence="5">GCS 2</shortName>
        <shortName evidence="5">Gamma-GCS 2</shortName>
    </alternativeName>
</protein>
<comment type="caution">
    <text evidence="6">The sequence shown here is derived from an EMBL/GenBank/DDBJ whole genome shotgun (WGS) entry which is preliminary data.</text>
</comment>
<name>A0ABV5ZTC8_9PSEU</name>
<dbReference type="PANTHER" id="PTHR36510">
    <property type="entry name" value="GLUTAMATE--CYSTEINE LIGASE 2-RELATED"/>
    <property type="match status" value="1"/>
</dbReference>
<keyword evidence="7" id="KW-1185">Reference proteome</keyword>
<evidence type="ECO:0000256" key="5">
    <source>
        <dbReference type="HAMAP-Rule" id="MF_01609"/>
    </source>
</evidence>
<dbReference type="SUPFAM" id="SSF55931">
    <property type="entry name" value="Glutamine synthetase/guanido kinase"/>
    <property type="match status" value="1"/>
</dbReference>
<dbReference type="PANTHER" id="PTHR36510:SF1">
    <property type="entry name" value="GLUTAMATE--CYSTEINE LIGASE 2-RELATED"/>
    <property type="match status" value="1"/>
</dbReference>
<evidence type="ECO:0000313" key="6">
    <source>
        <dbReference type="EMBL" id="MFB9904128.1"/>
    </source>
</evidence>
<dbReference type="HAMAP" id="MF_01609">
    <property type="entry name" value="Glu_cys_ligase_2"/>
    <property type="match status" value="1"/>
</dbReference>
<dbReference type="Pfam" id="PF04107">
    <property type="entry name" value="GCS2"/>
    <property type="match status" value="1"/>
</dbReference>